<dbReference type="PANTHER" id="PTHR42905">
    <property type="entry name" value="PHOSPHOENOLPYRUVATE CARBOXYLASE"/>
    <property type="match status" value="1"/>
</dbReference>
<dbReference type="Gene3D" id="3.20.20.60">
    <property type="entry name" value="Phosphoenolpyruvate-binding domains"/>
    <property type="match status" value="1"/>
</dbReference>
<dbReference type="SUPFAM" id="SSF51621">
    <property type="entry name" value="Phosphoenolpyruvate/pyruvate domain"/>
    <property type="match status" value="1"/>
</dbReference>
<organism evidence="1">
    <name type="scientific">freshwater metagenome</name>
    <dbReference type="NCBI Taxonomy" id="449393"/>
    <lineage>
        <taxon>unclassified sequences</taxon>
        <taxon>metagenomes</taxon>
        <taxon>ecological metagenomes</taxon>
    </lineage>
</organism>
<dbReference type="InterPro" id="IPR040442">
    <property type="entry name" value="Pyrv_kinase-like_dom_sf"/>
</dbReference>
<gene>
    <name evidence="1" type="ORF">UFOPK3773_01080</name>
</gene>
<proteinExistence type="predicted"/>
<dbReference type="InterPro" id="IPR039556">
    <property type="entry name" value="ICL/PEPM"/>
</dbReference>
<dbReference type="EMBL" id="CAFBNF010000111">
    <property type="protein sequence ID" value="CAB4945110.1"/>
    <property type="molecule type" value="Genomic_DNA"/>
</dbReference>
<dbReference type="PANTHER" id="PTHR42905:SF5">
    <property type="entry name" value="CARBOXYVINYL-CARBOXYPHOSPHONATE PHOSPHORYLMUTASE, CHLOROPLASTIC"/>
    <property type="match status" value="1"/>
</dbReference>
<name>A0A6J7JNF2_9ZZZZ</name>
<sequence length="307" mass="32103">MSATPPAIPSVAGAAARRVALRAALASGSPLVLPGASDAAGAMLVERAGFSACYATGAGIANAQFGLPDIGLVSQTEMVAQVSRMVAAMSLPVVADADTGFGGVPSVIRTIQAYERAGAAAVQLEDQTYPKRCGHFDGHTLIEAAEMQAKVAAAVAAREDPNLLIIARTDARGVLGLDEAIRRGHAYLKAGADALFLEAPTSVEEMQRIGAEFAGVPLVANIVEGGKTPNLSVAELHAMGFTIALFANFLMRAMLFAGQQALAHLGAAQETDSFADRMLSWRDRQEMFRLAEFGSIEDDYLARWSSP</sequence>
<dbReference type="CDD" id="cd00377">
    <property type="entry name" value="ICL_PEPM"/>
    <property type="match status" value="1"/>
</dbReference>
<evidence type="ECO:0000313" key="1">
    <source>
        <dbReference type="EMBL" id="CAB4945110.1"/>
    </source>
</evidence>
<reference evidence="1" key="1">
    <citation type="submission" date="2020-05" db="EMBL/GenBank/DDBJ databases">
        <authorList>
            <person name="Chiriac C."/>
            <person name="Salcher M."/>
            <person name="Ghai R."/>
            <person name="Kavagutti S V."/>
        </authorList>
    </citation>
    <scope>NUCLEOTIDE SEQUENCE</scope>
</reference>
<dbReference type="AlphaFoldDB" id="A0A6J7JNF2"/>
<dbReference type="InterPro" id="IPR015813">
    <property type="entry name" value="Pyrv/PenolPyrv_kinase-like_dom"/>
</dbReference>
<accession>A0A6J7JNF2</accession>
<dbReference type="GO" id="GO:0016833">
    <property type="term" value="F:oxo-acid-lyase activity"/>
    <property type="evidence" value="ECO:0007669"/>
    <property type="project" value="UniProtKB-ARBA"/>
</dbReference>
<dbReference type="Pfam" id="PF13714">
    <property type="entry name" value="PEP_mutase"/>
    <property type="match status" value="1"/>
</dbReference>
<protein>
    <submittedName>
        <fullName evidence="1">Unannotated protein</fullName>
    </submittedName>
</protein>